<evidence type="ECO:0000259" key="6">
    <source>
        <dbReference type="Pfam" id="PF01258"/>
    </source>
</evidence>
<feature type="compositionally biased region" description="Basic and acidic residues" evidence="5">
    <location>
        <begin position="156"/>
        <end position="166"/>
    </location>
</feature>
<reference evidence="8" key="1">
    <citation type="submission" date="2017-03" db="EMBL/GenBank/DDBJ databases">
        <title>Bacillus sp. V-88(T) DSM27956, whole genome shotgun sequencing project.</title>
        <authorList>
            <person name="Dastager S.G."/>
            <person name="Neurgaonkar P.S."/>
            <person name="Dharne M.S."/>
        </authorList>
    </citation>
    <scope>NUCLEOTIDE SEQUENCE [LARGE SCALE GENOMIC DNA]</scope>
    <source>
        <strain evidence="8">DSM 25145</strain>
    </source>
</reference>
<accession>A0ABX4E8S4</accession>
<dbReference type="PROSITE" id="PS51128">
    <property type="entry name" value="ZF_DKSA_2"/>
    <property type="match status" value="1"/>
</dbReference>
<evidence type="ECO:0000313" key="8">
    <source>
        <dbReference type="Proteomes" id="UP000215545"/>
    </source>
</evidence>
<sequence length="177" mass="20088">MRQLMLTKEQLSELKKELLLQKQQLTGRLEEEEENPNEGELSSYDNHPADTGTELYERERDMALDEHGKEELEKIDAALAAMKDGTYGICKESGEEIPFERLQAVPTTLYAVDHSPEQSLETGRVPEDRVPHPDDGIDSFSDAANYGTSETPSDFSEDKDNYNELYKEEEDDENPAT</sequence>
<feature type="zinc finger region" description="dksA C4-type" evidence="4">
    <location>
        <begin position="90"/>
        <end position="114"/>
    </location>
</feature>
<comment type="caution">
    <text evidence="7">The sequence shown here is derived from an EMBL/GenBank/DDBJ whole genome shotgun (WGS) entry which is preliminary data.</text>
</comment>
<proteinExistence type="predicted"/>
<evidence type="ECO:0000256" key="5">
    <source>
        <dbReference type="SAM" id="MobiDB-lite"/>
    </source>
</evidence>
<evidence type="ECO:0000256" key="4">
    <source>
        <dbReference type="PROSITE-ProRule" id="PRU00510"/>
    </source>
</evidence>
<keyword evidence="8" id="KW-1185">Reference proteome</keyword>
<keyword evidence="1" id="KW-0479">Metal-binding</keyword>
<dbReference type="SUPFAM" id="SSF109635">
    <property type="entry name" value="DnaK suppressor protein DksA, alpha-hairpin domain"/>
    <property type="match status" value="1"/>
</dbReference>
<feature type="domain" description="Zinc finger DksA/TraR C4-type" evidence="6">
    <location>
        <begin position="85"/>
        <end position="110"/>
    </location>
</feature>
<dbReference type="Proteomes" id="UP000215545">
    <property type="component" value="Unassembled WGS sequence"/>
</dbReference>
<dbReference type="InterPro" id="IPR037187">
    <property type="entry name" value="DnaK_N"/>
</dbReference>
<feature type="region of interest" description="Disordered" evidence="5">
    <location>
        <begin position="25"/>
        <end position="69"/>
    </location>
</feature>
<gene>
    <name evidence="7" type="ORF">B1B05_17450</name>
</gene>
<evidence type="ECO:0000256" key="3">
    <source>
        <dbReference type="ARBA" id="ARBA00022833"/>
    </source>
</evidence>
<keyword evidence="3" id="KW-0862">Zinc</keyword>
<evidence type="ECO:0000313" key="7">
    <source>
        <dbReference type="EMBL" id="OXS73926.1"/>
    </source>
</evidence>
<dbReference type="PANTHER" id="PTHR33823:SF4">
    <property type="entry name" value="GENERAL STRESS PROTEIN 16O"/>
    <property type="match status" value="1"/>
</dbReference>
<dbReference type="EMBL" id="MWSK01000012">
    <property type="protein sequence ID" value="OXS73926.1"/>
    <property type="molecule type" value="Genomic_DNA"/>
</dbReference>
<dbReference type="NCBIfam" id="TIGR02890">
    <property type="entry name" value="bacill_yteA"/>
    <property type="match status" value="1"/>
</dbReference>
<feature type="compositionally biased region" description="Basic and acidic residues" evidence="5">
    <location>
        <begin position="55"/>
        <end position="69"/>
    </location>
</feature>
<name>A0ABX4E8S4_9BACI</name>
<protein>
    <recommendedName>
        <fullName evidence="6">Zinc finger DksA/TraR C4-type domain-containing protein</fullName>
    </recommendedName>
</protein>
<dbReference type="SUPFAM" id="SSF57716">
    <property type="entry name" value="Glucocorticoid receptor-like (DNA-binding domain)"/>
    <property type="match status" value="1"/>
</dbReference>
<dbReference type="PANTHER" id="PTHR33823">
    <property type="entry name" value="RNA POLYMERASE-BINDING TRANSCRIPTION FACTOR DKSA-RELATED"/>
    <property type="match status" value="1"/>
</dbReference>
<evidence type="ECO:0000256" key="2">
    <source>
        <dbReference type="ARBA" id="ARBA00022771"/>
    </source>
</evidence>
<feature type="region of interest" description="Disordered" evidence="5">
    <location>
        <begin position="111"/>
        <end position="177"/>
    </location>
</feature>
<dbReference type="InterPro" id="IPR000962">
    <property type="entry name" value="Znf_DskA_TraR"/>
</dbReference>
<keyword evidence="2" id="KW-0863">Zinc-finger</keyword>
<feature type="compositionally biased region" description="Acidic residues" evidence="5">
    <location>
        <begin position="167"/>
        <end position="177"/>
    </location>
</feature>
<dbReference type="Pfam" id="PF01258">
    <property type="entry name" value="zf-dskA_traR"/>
    <property type="match status" value="1"/>
</dbReference>
<evidence type="ECO:0000256" key="1">
    <source>
        <dbReference type="ARBA" id="ARBA00022723"/>
    </source>
</evidence>
<organism evidence="7 8">
    <name type="scientific">Domibacillus enclensis</name>
    <dbReference type="NCBI Taxonomy" id="1017273"/>
    <lineage>
        <taxon>Bacteria</taxon>
        <taxon>Bacillati</taxon>
        <taxon>Bacillota</taxon>
        <taxon>Bacilli</taxon>
        <taxon>Bacillales</taxon>
        <taxon>Bacillaceae</taxon>
        <taxon>Domibacillus</taxon>
    </lineage>
</organism>
<dbReference type="Gene3D" id="1.20.120.910">
    <property type="entry name" value="DksA, coiled-coil domain"/>
    <property type="match status" value="1"/>
</dbReference>
<feature type="compositionally biased region" description="Basic and acidic residues" evidence="5">
    <location>
        <begin position="124"/>
        <end position="135"/>
    </location>
</feature>
<dbReference type="InterPro" id="IPR014240">
    <property type="entry name" value="YteA"/>
</dbReference>